<dbReference type="FunFam" id="2.40.50.140:FF:000103">
    <property type="entry name" value="protein RRP5 homolog"/>
    <property type="match status" value="1"/>
</dbReference>
<keyword evidence="3" id="KW-0687">Ribonucleoprotein</keyword>
<reference evidence="7" key="1">
    <citation type="submission" date="2021-01" db="EMBL/GenBank/DDBJ databases">
        <title>Genome public.</title>
        <authorList>
            <person name="Liu C."/>
            <person name="Sun Q."/>
        </authorList>
    </citation>
    <scope>NUCLEOTIDE SEQUENCE</scope>
    <source>
        <strain evidence="7">M6</strain>
    </source>
</reference>
<dbReference type="GO" id="GO:0006412">
    <property type="term" value="P:translation"/>
    <property type="evidence" value="ECO:0007669"/>
    <property type="project" value="TreeGrafter"/>
</dbReference>
<dbReference type="InterPro" id="IPR003029">
    <property type="entry name" value="S1_domain"/>
</dbReference>
<organism evidence="7 8">
    <name type="scientific">Ruminococcus difficilis</name>
    <dbReference type="NCBI Taxonomy" id="2763069"/>
    <lineage>
        <taxon>Bacteria</taxon>
        <taxon>Bacillati</taxon>
        <taxon>Bacillota</taxon>
        <taxon>Clostridia</taxon>
        <taxon>Eubacteriales</taxon>
        <taxon>Oscillospiraceae</taxon>
        <taxon>Ruminococcus</taxon>
    </lineage>
</organism>
<evidence type="ECO:0000313" key="8">
    <source>
        <dbReference type="Proteomes" id="UP000633365"/>
    </source>
</evidence>
<feature type="compositionally biased region" description="Basic and acidic residues" evidence="5">
    <location>
        <begin position="92"/>
        <end position="104"/>
    </location>
</feature>
<evidence type="ECO:0000256" key="1">
    <source>
        <dbReference type="ARBA" id="ARBA00006767"/>
    </source>
</evidence>
<dbReference type="GO" id="GO:1990904">
    <property type="term" value="C:ribonucleoprotein complex"/>
    <property type="evidence" value="ECO:0007669"/>
    <property type="project" value="UniProtKB-KW"/>
</dbReference>
<dbReference type="PROSITE" id="PS50126">
    <property type="entry name" value="S1"/>
    <property type="match status" value="1"/>
</dbReference>
<dbReference type="GO" id="GO:0003729">
    <property type="term" value="F:mRNA binding"/>
    <property type="evidence" value="ECO:0007669"/>
    <property type="project" value="TreeGrafter"/>
</dbReference>
<keyword evidence="8" id="KW-1185">Reference proteome</keyword>
<feature type="domain" description="S1 motif" evidence="6">
    <location>
        <begin position="6"/>
        <end position="74"/>
    </location>
</feature>
<dbReference type="RefSeq" id="WP_201427972.1">
    <property type="nucleotide sequence ID" value="NZ_JAEQMG010000117.1"/>
</dbReference>
<evidence type="ECO:0000256" key="5">
    <source>
        <dbReference type="SAM" id="MobiDB-lite"/>
    </source>
</evidence>
<proteinExistence type="inferred from homology"/>
<dbReference type="GO" id="GO:0003735">
    <property type="term" value="F:structural constituent of ribosome"/>
    <property type="evidence" value="ECO:0007669"/>
    <property type="project" value="TreeGrafter"/>
</dbReference>
<keyword evidence="2" id="KW-0689">Ribosomal protein</keyword>
<feature type="region of interest" description="Disordered" evidence="5">
    <location>
        <begin position="76"/>
        <end position="162"/>
    </location>
</feature>
<dbReference type="EMBL" id="JAEQMG010000117">
    <property type="protein sequence ID" value="MBK6089180.1"/>
    <property type="molecule type" value="Genomic_DNA"/>
</dbReference>
<protein>
    <submittedName>
        <fullName evidence="7">S1 RNA-binding domain-containing protein</fullName>
    </submittedName>
</protein>
<accession>A0A934WSM0</accession>
<sequence>MALSVGEIVNGKVTGITNFGAFVETEDGSRGMIHISEISRSYIEDIKSVLKIGQAVTVKVISVADDGKVALSMKQLEKADASKKPAAKGKPRTREPQKQRKKYEPAPPVTSPGDFEWQSSSSGGSFEDMMSKFKRTSEDKMSDLKRGESRGYSRRGNGGGRK</sequence>
<dbReference type="InterPro" id="IPR012340">
    <property type="entry name" value="NA-bd_OB-fold"/>
</dbReference>
<dbReference type="GO" id="GO:0005840">
    <property type="term" value="C:ribosome"/>
    <property type="evidence" value="ECO:0007669"/>
    <property type="project" value="UniProtKB-KW"/>
</dbReference>
<comment type="caution">
    <text evidence="7">The sequence shown here is derived from an EMBL/GenBank/DDBJ whole genome shotgun (WGS) entry which is preliminary data.</text>
</comment>
<evidence type="ECO:0000313" key="7">
    <source>
        <dbReference type="EMBL" id="MBK6089180.1"/>
    </source>
</evidence>
<dbReference type="InterPro" id="IPR050437">
    <property type="entry name" value="Ribos_protein_bS1-like"/>
</dbReference>
<dbReference type="SUPFAM" id="SSF50249">
    <property type="entry name" value="Nucleic acid-binding proteins"/>
    <property type="match status" value="1"/>
</dbReference>
<gene>
    <name evidence="7" type="ORF">JKK62_11110</name>
</gene>
<dbReference type="Pfam" id="PF00575">
    <property type="entry name" value="S1"/>
    <property type="match status" value="1"/>
</dbReference>
<dbReference type="Gene3D" id="2.40.50.140">
    <property type="entry name" value="Nucleic acid-binding proteins"/>
    <property type="match status" value="1"/>
</dbReference>
<dbReference type="PANTHER" id="PTHR10724">
    <property type="entry name" value="30S RIBOSOMAL PROTEIN S1"/>
    <property type="match status" value="1"/>
</dbReference>
<evidence type="ECO:0000256" key="3">
    <source>
        <dbReference type="ARBA" id="ARBA00023274"/>
    </source>
</evidence>
<name>A0A934WSM0_9FIRM</name>
<feature type="compositionally biased region" description="Basic and acidic residues" evidence="5">
    <location>
        <begin position="129"/>
        <end position="151"/>
    </location>
</feature>
<dbReference type="PANTHER" id="PTHR10724:SF7">
    <property type="entry name" value="SMALL RIBOSOMAL SUBUNIT PROTEIN BS1C"/>
    <property type="match status" value="1"/>
</dbReference>
<dbReference type="AlphaFoldDB" id="A0A934WSM0"/>
<comment type="similarity">
    <text evidence="1">Belongs to the bacterial ribosomal protein bS1 family.</text>
</comment>
<comment type="function">
    <text evidence="4">Binds mRNA; thus facilitating recognition of the initiation point. It is needed to translate mRNA with a short Shine-Dalgarno (SD) purine-rich sequence.</text>
</comment>
<evidence type="ECO:0000256" key="2">
    <source>
        <dbReference type="ARBA" id="ARBA00022980"/>
    </source>
</evidence>
<evidence type="ECO:0000256" key="4">
    <source>
        <dbReference type="ARBA" id="ARBA00025604"/>
    </source>
</evidence>
<dbReference type="Proteomes" id="UP000633365">
    <property type="component" value="Unassembled WGS sequence"/>
</dbReference>
<dbReference type="SMART" id="SM00316">
    <property type="entry name" value="S1"/>
    <property type="match status" value="1"/>
</dbReference>
<evidence type="ECO:0000259" key="6">
    <source>
        <dbReference type="PROSITE" id="PS50126"/>
    </source>
</evidence>